<dbReference type="Proteomes" id="UP000054537">
    <property type="component" value="Unassembled WGS sequence"/>
</dbReference>
<keyword evidence="2" id="KW-0732">Signal</keyword>
<keyword evidence="4" id="KW-1185">Reference proteome</keyword>
<gene>
    <name evidence="3" type="ORF">MB27_24770</name>
</gene>
<name>A0A0A6X4U5_ACTUT</name>
<protein>
    <recommendedName>
        <fullName evidence="5">DUF732 domain-containing protein</fullName>
    </recommendedName>
</protein>
<feature type="compositionally biased region" description="Low complexity" evidence="1">
    <location>
        <begin position="35"/>
        <end position="54"/>
    </location>
</feature>
<dbReference type="RefSeq" id="WP_043528107.1">
    <property type="nucleotide sequence ID" value="NZ_BAABKU010000028.1"/>
</dbReference>
<proteinExistence type="predicted"/>
<feature type="chain" id="PRO_5039607685" description="DUF732 domain-containing protein" evidence="2">
    <location>
        <begin position="22"/>
        <end position="142"/>
    </location>
</feature>
<evidence type="ECO:0000313" key="4">
    <source>
        <dbReference type="Proteomes" id="UP000054537"/>
    </source>
</evidence>
<evidence type="ECO:0008006" key="5">
    <source>
        <dbReference type="Google" id="ProtNLM"/>
    </source>
</evidence>
<accession>A0A0A6X4U5</accession>
<dbReference type="PROSITE" id="PS51257">
    <property type="entry name" value="PROKAR_LIPOPROTEIN"/>
    <property type="match status" value="1"/>
</dbReference>
<sequence length="142" mass="14921">MWKRWSILAVTVTVCALTGCSGGTSSTSKNKPNRTSTTKTVTKTTTKPTTKATTKPADRFVTVVKTELPAVAAGRTDQEIRAIGDTACDDLAAGGKADVIVATTRTLGTLDAEATDQATARELVKLAIDTICLDQSGRVDEF</sequence>
<dbReference type="AlphaFoldDB" id="A0A0A6X4U5"/>
<feature type="signal peptide" evidence="2">
    <location>
        <begin position="1"/>
        <end position="21"/>
    </location>
</feature>
<comment type="caution">
    <text evidence="3">The sequence shown here is derived from an EMBL/GenBank/DDBJ whole genome shotgun (WGS) entry which is preliminary data.</text>
</comment>
<organism evidence="3 4">
    <name type="scientific">Actinoplanes utahensis</name>
    <dbReference type="NCBI Taxonomy" id="1869"/>
    <lineage>
        <taxon>Bacteria</taxon>
        <taxon>Bacillati</taxon>
        <taxon>Actinomycetota</taxon>
        <taxon>Actinomycetes</taxon>
        <taxon>Micromonosporales</taxon>
        <taxon>Micromonosporaceae</taxon>
        <taxon>Actinoplanes</taxon>
    </lineage>
</organism>
<evidence type="ECO:0000256" key="2">
    <source>
        <dbReference type="SAM" id="SignalP"/>
    </source>
</evidence>
<evidence type="ECO:0000313" key="3">
    <source>
        <dbReference type="EMBL" id="KHD75132.1"/>
    </source>
</evidence>
<dbReference type="STRING" id="1869.MB27_24770"/>
<evidence type="ECO:0000256" key="1">
    <source>
        <dbReference type="SAM" id="MobiDB-lite"/>
    </source>
</evidence>
<reference evidence="3 4" key="1">
    <citation type="submission" date="2014-10" db="EMBL/GenBank/DDBJ databases">
        <title>Draft genome sequence of Actinoplanes utahensis NRRL 12052.</title>
        <authorList>
            <person name="Velasco-Bucheli B."/>
            <person name="del Cerro C."/>
            <person name="Hormigo D."/>
            <person name="Garcia J.L."/>
            <person name="Acebal C."/>
            <person name="Arroyo M."/>
            <person name="de la Mata I."/>
        </authorList>
    </citation>
    <scope>NUCLEOTIDE SEQUENCE [LARGE SCALE GENOMIC DNA]</scope>
    <source>
        <strain evidence="3 4">NRRL 12052</strain>
    </source>
</reference>
<dbReference type="OrthoDB" id="3297947at2"/>
<dbReference type="EMBL" id="JRTT01000031">
    <property type="protein sequence ID" value="KHD75132.1"/>
    <property type="molecule type" value="Genomic_DNA"/>
</dbReference>
<feature type="region of interest" description="Disordered" evidence="1">
    <location>
        <begin position="22"/>
        <end position="54"/>
    </location>
</feature>